<accession>A0AAF0DP73</accession>
<name>A0AAF0DP73_9EURO</name>
<feature type="compositionally biased region" description="Acidic residues" evidence="1">
    <location>
        <begin position="143"/>
        <end position="165"/>
    </location>
</feature>
<gene>
    <name evidence="2" type="ORF">PRK78_007409</name>
</gene>
<evidence type="ECO:0000313" key="2">
    <source>
        <dbReference type="EMBL" id="WEW61909.1"/>
    </source>
</evidence>
<feature type="compositionally biased region" description="Gly residues" evidence="1">
    <location>
        <begin position="166"/>
        <end position="179"/>
    </location>
</feature>
<evidence type="ECO:0000313" key="3">
    <source>
        <dbReference type="Proteomes" id="UP001219355"/>
    </source>
</evidence>
<feature type="compositionally biased region" description="Acidic residues" evidence="1">
    <location>
        <begin position="187"/>
        <end position="216"/>
    </location>
</feature>
<feature type="region of interest" description="Disordered" evidence="1">
    <location>
        <begin position="141"/>
        <end position="229"/>
    </location>
</feature>
<dbReference type="Proteomes" id="UP001219355">
    <property type="component" value="Chromosome 5"/>
</dbReference>
<sequence>MQPVQQPNRPIVQIELLMMLVMHPRHAAHEIIPAMHHRRVGQLVPQKRPERHEVAVQQRGRQRDRQDVGGEVLERVRVLRGERDGRGEVVVQLVDACVEEAVVEQAVGVVEEGFAEEQAGEEVEGEFARGGEEWVEAVGAGGEEGELEEVEGGGEELVAEDEEGAGPEGGAGGLFGGGLEFVSVGEGGEEVVEGEEEEGGEPEGEELDGEGAEEFDGLGTAGGEDRGPE</sequence>
<dbReference type="AlphaFoldDB" id="A0AAF0DP73"/>
<evidence type="ECO:0000256" key="1">
    <source>
        <dbReference type="SAM" id="MobiDB-lite"/>
    </source>
</evidence>
<feature type="region of interest" description="Disordered" evidence="1">
    <location>
        <begin position="46"/>
        <end position="67"/>
    </location>
</feature>
<proteinExistence type="predicted"/>
<reference evidence="2" key="1">
    <citation type="submission" date="2023-03" db="EMBL/GenBank/DDBJ databases">
        <title>Emydomyces testavorans Genome Sequence.</title>
        <authorList>
            <person name="Hoyer L."/>
        </authorList>
    </citation>
    <scope>NUCLEOTIDE SEQUENCE</scope>
    <source>
        <strain evidence="2">16-2883</strain>
    </source>
</reference>
<dbReference type="EMBL" id="CP120631">
    <property type="protein sequence ID" value="WEW61909.1"/>
    <property type="molecule type" value="Genomic_DNA"/>
</dbReference>
<organism evidence="2 3">
    <name type="scientific">Emydomyces testavorans</name>
    <dbReference type="NCBI Taxonomy" id="2070801"/>
    <lineage>
        <taxon>Eukaryota</taxon>
        <taxon>Fungi</taxon>
        <taxon>Dikarya</taxon>
        <taxon>Ascomycota</taxon>
        <taxon>Pezizomycotina</taxon>
        <taxon>Eurotiomycetes</taxon>
        <taxon>Eurotiomycetidae</taxon>
        <taxon>Onygenales</taxon>
        <taxon>Nannizziopsiaceae</taxon>
        <taxon>Emydomyces</taxon>
    </lineage>
</organism>
<keyword evidence="3" id="KW-1185">Reference proteome</keyword>
<protein>
    <submittedName>
        <fullName evidence="2">Uncharacterized protein</fullName>
    </submittedName>
</protein>